<name>A0A8K1GZM7_9PASS</name>
<evidence type="ECO:0000313" key="1">
    <source>
        <dbReference type="EMBL" id="TRZ27098.1"/>
    </source>
</evidence>
<evidence type="ECO:0000313" key="2">
    <source>
        <dbReference type="Proteomes" id="UP000796761"/>
    </source>
</evidence>
<accession>A0A8K1GZM7</accession>
<dbReference type="Proteomes" id="UP000796761">
    <property type="component" value="Unassembled WGS sequence"/>
</dbReference>
<organism evidence="1 2">
    <name type="scientific">Zosterops borbonicus</name>
    <dbReference type="NCBI Taxonomy" id="364589"/>
    <lineage>
        <taxon>Eukaryota</taxon>
        <taxon>Metazoa</taxon>
        <taxon>Chordata</taxon>
        <taxon>Craniata</taxon>
        <taxon>Vertebrata</taxon>
        <taxon>Euteleostomi</taxon>
        <taxon>Archelosauria</taxon>
        <taxon>Archosauria</taxon>
        <taxon>Dinosauria</taxon>
        <taxon>Saurischia</taxon>
        <taxon>Theropoda</taxon>
        <taxon>Coelurosauria</taxon>
        <taxon>Aves</taxon>
        <taxon>Neognathae</taxon>
        <taxon>Neoaves</taxon>
        <taxon>Telluraves</taxon>
        <taxon>Australaves</taxon>
        <taxon>Passeriformes</taxon>
        <taxon>Sylvioidea</taxon>
        <taxon>Zosteropidae</taxon>
        <taxon>Zosterops</taxon>
    </lineage>
</organism>
<gene>
    <name evidence="1" type="ORF">HGM15179_000143</name>
</gene>
<dbReference type="EMBL" id="SWJQ01000001">
    <property type="protein sequence ID" value="TRZ27098.1"/>
    <property type="molecule type" value="Genomic_DNA"/>
</dbReference>
<reference evidence="1" key="1">
    <citation type="submission" date="2019-04" db="EMBL/GenBank/DDBJ databases">
        <title>Genome assembly of Zosterops borbonicus 15179.</title>
        <authorList>
            <person name="Leroy T."/>
            <person name="Anselmetti Y."/>
            <person name="Tilak M.-K."/>
            <person name="Nabholz B."/>
        </authorList>
    </citation>
    <scope>NUCLEOTIDE SEQUENCE</scope>
    <source>
        <strain evidence="1">HGM_15179</strain>
        <tissue evidence="1">Muscle</tissue>
    </source>
</reference>
<proteinExistence type="predicted"/>
<dbReference type="AlphaFoldDB" id="A0A8K1GZM7"/>
<dbReference type="OrthoDB" id="276744at2759"/>
<comment type="caution">
    <text evidence="1">The sequence shown here is derived from an EMBL/GenBank/DDBJ whole genome shotgun (WGS) entry which is preliminary data.</text>
</comment>
<protein>
    <submittedName>
        <fullName evidence="1">Uncharacterized protein</fullName>
    </submittedName>
</protein>
<keyword evidence="2" id="KW-1185">Reference proteome</keyword>
<sequence>MATAEYPWAGRRGVDAHHVQWHAQRRAGKLVKGLEHKSCEEQLRDQEVFGLEKRRLREDLTTLYNYLKGDYSQRRAGKLVKGLEHKSCEEQLRDQEVFGLEKRRLREDLTTLYNYLKGDYSQRRAGKLVKGLEHKSCEEQLRDQEVFGLEKRRLREDLTTLYNYLKGDYSQVQKESREGKGFLHIAWLGKEAQDKVAEVAFQTLTHEGYRVCDETQQVGRGD</sequence>